<dbReference type="GO" id="GO:0019323">
    <property type="term" value="P:pentose catabolic process"/>
    <property type="evidence" value="ECO:0007669"/>
    <property type="project" value="UniProtKB-UniRule"/>
</dbReference>
<dbReference type="EC" id="5.1.3.1" evidence="7 10"/>
<protein>
    <recommendedName>
        <fullName evidence="7 10">Ribulose-phosphate 3-epimerase</fullName>
        <ecNumber evidence="7 10">5.1.3.1</ecNumber>
    </recommendedName>
</protein>
<keyword evidence="13" id="KW-0862">Zinc</keyword>
<dbReference type="PANTHER" id="PTHR11749">
    <property type="entry name" value="RIBULOSE-5-PHOSPHATE-3-EPIMERASE"/>
    <property type="match status" value="1"/>
</dbReference>
<dbReference type="CDD" id="cd00429">
    <property type="entry name" value="RPE"/>
    <property type="match status" value="1"/>
</dbReference>
<dbReference type="InterPro" id="IPR026019">
    <property type="entry name" value="Ribul_P_3_epim"/>
</dbReference>
<feature type="binding site" evidence="10 13">
    <location>
        <position position="35"/>
    </location>
    <ligand>
        <name>a divalent metal cation</name>
        <dbReference type="ChEBI" id="CHEBI:60240"/>
    </ligand>
</feature>
<evidence type="ECO:0000256" key="5">
    <source>
        <dbReference type="ARBA" id="ARBA00001954"/>
    </source>
</evidence>
<evidence type="ECO:0000256" key="12">
    <source>
        <dbReference type="PIRSR" id="PIRSR001461-1"/>
    </source>
</evidence>
<comment type="function">
    <text evidence="10">Catalyzes the reversible epimerization of D-ribulose 5-phosphate to D-xylulose 5-phosphate.</text>
</comment>
<evidence type="ECO:0000313" key="17">
    <source>
        <dbReference type="Proteomes" id="UP000228947"/>
    </source>
</evidence>
<dbReference type="GO" id="GO:0006098">
    <property type="term" value="P:pentose-phosphate shunt"/>
    <property type="evidence" value="ECO:0007669"/>
    <property type="project" value="UniProtKB-UniRule"/>
</dbReference>
<comment type="cofactor">
    <cofactor evidence="4">
        <name>Zn(2+)</name>
        <dbReference type="ChEBI" id="CHEBI:29105"/>
    </cofactor>
</comment>
<comment type="similarity">
    <text evidence="6 10 11">Belongs to the ribulose-phosphate 3-epimerase family.</text>
</comment>
<keyword evidence="8 10" id="KW-0479">Metal-binding</keyword>
<dbReference type="EMBL" id="PGTL01000015">
    <property type="protein sequence ID" value="PJF42518.1"/>
    <property type="molecule type" value="Genomic_DNA"/>
</dbReference>
<evidence type="ECO:0000313" key="18">
    <source>
        <dbReference type="Proteomes" id="UP000229681"/>
    </source>
</evidence>
<evidence type="ECO:0000313" key="16">
    <source>
        <dbReference type="EMBL" id="PJF42518.1"/>
    </source>
</evidence>
<comment type="cofactor">
    <cofactor evidence="2">
        <name>Mn(2+)</name>
        <dbReference type="ChEBI" id="CHEBI:29035"/>
    </cofactor>
</comment>
<feature type="active site" description="Proton donor" evidence="10 12">
    <location>
        <position position="175"/>
    </location>
</feature>
<feature type="active site" description="Proton acceptor" evidence="10 12">
    <location>
        <position position="35"/>
    </location>
</feature>
<dbReference type="InterPro" id="IPR011060">
    <property type="entry name" value="RibuloseP-bd_barrel"/>
</dbReference>
<dbReference type="NCBIfam" id="NF004076">
    <property type="entry name" value="PRK05581.1-4"/>
    <property type="match status" value="1"/>
</dbReference>
<feature type="binding site" evidence="10 14">
    <location>
        <position position="8"/>
    </location>
    <ligand>
        <name>substrate</name>
    </ligand>
</feature>
<dbReference type="EMBL" id="PGTM01000022">
    <property type="protein sequence ID" value="PJF36952.1"/>
    <property type="molecule type" value="Genomic_DNA"/>
</dbReference>
<comment type="caution">
    <text evidence="15">The sequence shown here is derived from an EMBL/GenBank/DDBJ whole genome shotgun (WGS) entry which is preliminary data.</text>
</comment>
<keyword evidence="13" id="KW-0464">Manganese</keyword>
<dbReference type="FunFam" id="3.20.20.70:FF:000004">
    <property type="entry name" value="Ribulose-phosphate 3-epimerase"/>
    <property type="match status" value="1"/>
</dbReference>
<feature type="binding site" evidence="10 13">
    <location>
        <position position="175"/>
    </location>
    <ligand>
        <name>a divalent metal cation</name>
        <dbReference type="ChEBI" id="CHEBI:60240"/>
    </ligand>
</feature>
<dbReference type="GO" id="GO:0005737">
    <property type="term" value="C:cytoplasm"/>
    <property type="evidence" value="ECO:0007669"/>
    <property type="project" value="UniProtKB-ARBA"/>
</dbReference>
<dbReference type="PROSITE" id="PS01085">
    <property type="entry name" value="RIBUL_P_3_EPIMER_1"/>
    <property type="match status" value="1"/>
</dbReference>
<comment type="cofactor">
    <cofactor evidence="10 13">
        <name>a divalent metal cation</name>
        <dbReference type="ChEBI" id="CHEBI:60240"/>
    </cofactor>
    <text evidence="10 13">Binds 1 divalent metal cation per subunit.</text>
</comment>
<evidence type="ECO:0000256" key="11">
    <source>
        <dbReference type="PIRNR" id="PIRNR001461"/>
    </source>
</evidence>
<evidence type="ECO:0000256" key="14">
    <source>
        <dbReference type="PIRSR" id="PIRSR001461-3"/>
    </source>
</evidence>
<evidence type="ECO:0000256" key="10">
    <source>
        <dbReference type="HAMAP-Rule" id="MF_02227"/>
    </source>
</evidence>
<evidence type="ECO:0000256" key="13">
    <source>
        <dbReference type="PIRSR" id="PIRSR001461-2"/>
    </source>
</evidence>
<feature type="binding site" evidence="10 14">
    <location>
        <begin position="142"/>
        <end position="145"/>
    </location>
    <ligand>
        <name>substrate</name>
    </ligand>
</feature>
<reference evidence="17 18" key="1">
    <citation type="submission" date="2017-11" db="EMBL/GenBank/DDBJ databases">
        <title>Evolution of Phototrophy in the Chloroflexi Phylum Driven by Horizontal Gene Transfer.</title>
        <authorList>
            <person name="Ward L.M."/>
            <person name="Hemp J."/>
            <person name="Shih P.M."/>
            <person name="Mcglynn S.E."/>
            <person name="Fischer W."/>
        </authorList>
    </citation>
    <scope>NUCLEOTIDE SEQUENCE [LARGE SCALE GENOMIC DNA]</scope>
    <source>
        <strain evidence="16">CP1_1M</strain>
        <strain evidence="15">JP3_13</strain>
    </source>
</reference>
<evidence type="ECO:0000256" key="6">
    <source>
        <dbReference type="ARBA" id="ARBA00009541"/>
    </source>
</evidence>
<evidence type="ECO:0000256" key="7">
    <source>
        <dbReference type="ARBA" id="ARBA00013188"/>
    </source>
</evidence>
<dbReference type="AlphaFoldDB" id="A0A2M8PHD6"/>
<dbReference type="SUPFAM" id="SSF51366">
    <property type="entry name" value="Ribulose-phoshate binding barrel"/>
    <property type="match status" value="1"/>
</dbReference>
<comment type="cofactor">
    <cofactor evidence="3">
        <name>Co(2+)</name>
        <dbReference type="ChEBI" id="CHEBI:48828"/>
    </cofactor>
</comment>
<keyword evidence="9 10" id="KW-0413">Isomerase</keyword>
<evidence type="ECO:0000256" key="8">
    <source>
        <dbReference type="ARBA" id="ARBA00022723"/>
    </source>
</evidence>
<feature type="binding site" evidence="10 14">
    <location>
        <begin position="197"/>
        <end position="198"/>
    </location>
    <ligand>
        <name>substrate</name>
    </ligand>
</feature>
<keyword evidence="13" id="KW-0170">Cobalt</keyword>
<comment type="cofactor">
    <cofactor evidence="5">
        <name>Fe(2+)</name>
        <dbReference type="ChEBI" id="CHEBI:29033"/>
    </cofactor>
</comment>
<gene>
    <name evidence="10 15" type="primary">rpe</name>
    <name evidence="15" type="ORF">CUN49_02815</name>
    <name evidence="16" type="ORF">CUN50_03845</name>
</gene>
<sequence>MTFKIAPSILAADFTKLGDEVRAAADGGADLIHIDVMDGHFVPNLTFGAPIISAVRRATSLPLDVHLMIEQPERHLEAFVEAGADMLTVHVETSPHLHRTLQQIHNLGVKAGVALNPHTPYEWIREILPDVERVLVMTVDPGFGGQRLIPSMLYKVEQIRSAIAALGQPIELGVDGGVDQRTIGALAQQGADVFVAGSAIFGAAEGIAAAIAALRAAARQAKS</sequence>
<comment type="pathway">
    <text evidence="10">Carbohydrate degradation.</text>
</comment>
<accession>A0A2M8PHD6</accession>
<feature type="binding site" evidence="10 14">
    <location>
        <position position="66"/>
    </location>
    <ligand>
        <name>substrate</name>
    </ligand>
</feature>
<dbReference type="InterPro" id="IPR013785">
    <property type="entry name" value="Aldolase_TIM"/>
</dbReference>
<accession>A0A2M8PY96</accession>
<dbReference type="Proteomes" id="UP000229681">
    <property type="component" value="Unassembled WGS sequence"/>
</dbReference>
<evidence type="ECO:0000256" key="9">
    <source>
        <dbReference type="ARBA" id="ARBA00023235"/>
    </source>
</evidence>
<keyword evidence="10 11" id="KW-0119">Carbohydrate metabolism</keyword>
<dbReference type="NCBIfam" id="TIGR01163">
    <property type="entry name" value="rpe"/>
    <property type="match status" value="1"/>
</dbReference>
<evidence type="ECO:0000313" key="15">
    <source>
        <dbReference type="EMBL" id="PJF36952.1"/>
    </source>
</evidence>
<feature type="binding site" evidence="10">
    <location>
        <begin position="175"/>
        <end position="177"/>
    </location>
    <ligand>
        <name>substrate</name>
    </ligand>
</feature>
<evidence type="ECO:0000256" key="3">
    <source>
        <dbReference type="ARBA" id="ARBA00001941"/>
    </source>
</evidence>
<dbReference type="Proteomes" id="UP000228947">
    <property type="component" value="Unassembled WGS sequence"/>
</dbReference>
<feature type="binding site" evidence="14">
    <location>
        <position position="177"/>
    </location>
    <ligand>
        <name>substrate</name>
    </ligand>
</feature>
<dbReference type="PIRSF" id="PIRSF001461">
    <property type="entry name" value="RPE"/>
    <property type="match status" value="1"/>
</dbReference>
<dbReference type="HAMAP" id="MF_02227">
    <property type="entry name" value="RPE"/>
    <property type="match status" value="1"/>
</dbReference>
<name>A0A2M8PHD6_9CHLR</name>
<feature type="binding site" evidence="10 13">
    <location>
        <position position="66"/>
    </location>
    <ligand>
        <name>a divalent metal cation</name>
        <dbReference type="ChEBI" id="CHEBI:60240"/>
    </ligand>
</feature>
<evidence type="ECO:0000256" key="1">
    <source>
        <dbReference type="ARBA" id="ARBA00001782"/>
    </source>
</evidence>
<dbReference type="Pfam" id="PF00834">
    <property type="entry name" value="Ribul_P_3_epim"/>
    <property type="match status" value="1"/>
</dbReference>
<dbReference type="GO" id="GO:0004750">
    <property type="term" value="F:D-ribulose-phosphate 3-epimerase activity"/>
    <property type="evidence" value="ECO:0007669"/>
    <property type="project" value="UniProtKB-UniRule"/>
</dbReference>
<dbReference type="GO" id="GO:0046872">
    <property type="term" value="F:metal ion binding"/>
    <property type="evidence" value="ECO:0007669"/>
    <property type="project" value="UniProtKB-UniRule"/>
</dbReference>
<dbReference type="InterPro" id="IPR000056">
    <property type="entry name" value="Ribul_P_3_epim-like"/>
</dbReference>
<organism evidence="15 18">
    <name type="scientific">Candidatus Thermofonsia Clade 1 bacterium</name>
    <dbReference type="NCBI Taxonomy" id="2364210"/>
    <lineage>
        <taxon>Bacteria</taxon>
        <taxon>Bacillati</taxon>
        <taxon>Chloroflexota</taxon>
        <taxon>Candidatus Thermofontia</taxon>
        <taxon>Candidatus Thermofonsia Clade 1</taxon>
    </lineage>
</organism>
<proteinExistence type="inferred from homology"/>
<evidence type="ECO:0000256" key="4">
    <source>
        <dbReference type="ARBA" id="ARBA00001947"/>
    </source>
</evidence>
<feature type="binding site" evidence="10 13">
    <location>
        <position position="33"/>
    </location>
    <ligand>
        <name>a divalent metal cation</name>
        <dbReference type="ChEBI" id="CHEBI:60240"/>
    </ligand>
</feature>
<comment type="catalytic activity">
    <reaction evidence="1 10 11">
        <text>D-ribulose 5-phosphate = D-xylulose 5-phosphate</text>
        <dbReference type="Rhea" id="RHEA:13677"/>
        <dbReference type="ChEBI" id="CHEBI:57737"/>
        <dbReference type="ChEBI" id="CHEBI:58121"/>
        <dbReference type="EC" id="5.1.3.1"/>
    </reaction>
</comment>
<evidence type="ECO:0000256" key="2">
    <source>
        <dbReference type="ARBA" id="ARBA00001936"/>
    </source>
</evidence>
<dbReference type="Gene3D" id="3.20.20.70">
    <property type="entry name" value="Aldolase class I"/>
    <property type="match status" value="1"/>
</dbReference>